<dbReference type="Pfam" id="PF18052">
    <property type="entry name" value="Rx_N"/>
    <property type="match status" value="1"/>
</dbReference>
<gene>
    <name evidence="5" type="ORF">G4B88_029597</name>
</gene>
<dbReference type="Gene3D" id="1.20.5.4130">
    <property type="match status" value="1"/>
</dbReference>
<evidence type="ECO:0000313" key="6">
    <source>
        <dbReference type="Proteomes" id="UP000583929"/>
    </source>
</evidence>
<dbReference type="GO" id="GO:0006952">
    <property type="term" value="P:defense response"/>
    <property type="evidence" value="ECO:0007669"/>
    <property type="project" value="UniProtKB-KW"/>
</dbReference>
<keyword evidence="2" id="KW-0547">Nucleotide-binding</keyword>
<keyword evidence="3" id="KW-0611">Plant defense</keyword>
<dbReference type="EMBL" id="JAATIQ010000164">
    <property type="protein sequence ID" value="KAF4375199.1"/>
    <property type="molecule type" value="Genomic_DNA"/>
</dbReference>
<comment type="caution">
    <text evidence="5">The sequence shown here is derived from an EMBL/GenBank/DDBJ whole genome shotgun (WGS) entry which is preliminary data.</text>
</comment>
<sequence length="74" mass="8588">MTFYNGFIDHHQNLKKKKLMAETVLSPIIKKLMELLAQEVNLLKGVHRETNSLKDELQIIQPFLKDAEAKLERG</sequence>
<protein>
    <recommendedName>
        <fullName evidence="4">Disease resistance N-terminal domain-containing protein</fullName>
    </recommendedName>
</protein>
<dbReference type="InterPro" id="IPR041118">
    <property type="entry name" value="Rx_N"/>
</dbReference>
<dbReference type="GO" id="GO:0000166">
    <property type="term" value="F:nucleotide binding"/>
    <property type="evidence" value="ECO:0007669"/>
    <property type="project" value="UniProtKB-KW"/>
</dbReference>
<dbReference type="Proteomes" id="UP000583929">
    <property type="component" value="Unassembled WGS sequence"/>
</dbReference>
<reference evidence="5 6" key="1">
    <citation type="journal article" date="2020" name="bioRxiv">
        <title>Sequence and annotation of 42 cannabis genomes reveals extensive copy number variation in cannabinoid synthesis and pathogen resistance genes.</title>
        <authorList>
            <person name="Mckernan K.J."/>
            <person name="Helbert Y."/>
            <person name="Kane L.T."/>
            <person name="Ebling H."/>
            <person name="Zhang L."/>
            <person name="Liu B."/>
            <person name="Eaton Z."/>
            <person name="Mclaughlin S."/>
            <person name="Kingan S."/>
            <person name="Baybayan P."/>
            <person name="Concepcion G."/>
            <person name="Jordan M."/>
            <person name="Riva A."/>
            <person name="Barbazuk W."/>
            <person name="Harkins T."/>
        </authorList>
    </citation>
    <scope>NUCLEOTIDE SEQUENCE [LARGE SCALE GENOMIC DNA]</scope>
    <source>
        <strain evidence="6">cv. Jamaican Lion 4</strain>
        <tissue evidence="5">Leaf</tissue>
    </source>
</reference>
<feature type="domain" description="Disease resistance N-terminal" evidence="4">
    <location>
        <begin position="24"/>
        <end position="70"/>
    </location>
</feature>
<keyword evidence="6" id="KW-1185">Reference proteome</keyword>
<dbReference type="AlphaFoldDB" id="A0A7J6FZN2"/>
<organism evidence="5 6">
    <name type="scientific">Cannabis sativa</name>
    <name type="common">Hemp</name>
    <name type="synonym">Marijuana</name>
    <dbReference type="NCBI Taxonomy" id="3483"/>
    <lineage>
        <taxon>Eukaryota</taxon>
        <taxon>Viridiplantae</taxon>
        <taxon>Streptophyta</taxon>
        <taxon>Embryophyta</taxon>
        <taxon>Tracheophyta</taxon>
        <taxon>Spermatophyta</taxon>
        <taxon>Magnoliopsida</taxon>
        <taxon>eudicotyledons</taxon>
        <taxon>Gunneridae</taxon>
        <taxon>Pentapetalae</taxon>
        <taxon>rosids</taxon>
        <taxon>fabids</taxon>
        <taxon>Rosales</taxon>
        <taxon>Cannabaceae</taxon>
        <taxon>Cannabis</taxon>
    </lineage>
</organism>
<proteinExistence type="predicted"/>
<accession>A0A7J6FZN2</accession>
<evidence type="ECO:0000313" key="5">
    <source>
        <dbReference type="EMBL" id="KAF4375199.1"/>
    </source>
</evidence>
<evidence type="ECO:0000256" key="2">
    <source>
        <dbReference type="ARBA" id="ARBA00022741"/>
    </source>
</evidence>
<evidence type="ECO:0000259" key="4">
    <source>
        <dbReference type="Pfam" id="PF18052"/>
    </source>
</evidence>
<name>A0A7J6FZN2_CANSA</name>
<keyword evidence="1" id="KW-0677">Repeat</keyword>
<evidence type="ECO:0000256" key="1">
    <source>
        <dbReference type="ARBA" id="ARBA00022737"/>
    </source>
</evidence>
<evidence type="ECO:0000256" key="3">
    <source>
        <dbReference type="ARBA" id="ARBA00022821"/>
    </source>
</evidence>